<feature type="domain" description="Mechanosensitive ion channel MscS" evidence="8">
    <location>
        <begin position="102"/>
        <end position="167"/>
    </location>
</feature>
<evidence type="ECO:0000256" key="2">
    <source>
        <dbReference type="ARBA" id="ARBA00008017"/>
    </source>
</evidence>
<dbReference type="AlphaFoldDB" id="A0A953HNI1"/>
<comment type="similarity">
    <text evidence="2">Belongs to the MscS (TC 1.A.23) family.</text>
</comment>
<evidence type="ECO:0000313" key="11">
    <source>
        <dbReference type="Proteomes" id="UP000753961"/>
    </source>
</evidence>
<proteinExistence type="inferred from homology"/>
<dbReference type="Pfam" id="PF21082">
    <property type="entry name" value="MS_channel_3rd"/>
    <property type="match status" value="1"/>
</dbReference>
<dbReference type="InterPro" id="IPR045275">
    <property type="entry name" value="MscS_archaea/bacteria_type"/>
</dbReference>
<evidence type="ECO:0000256" key="5">
    <source>
        <dbReference type="ARBA" id="ARBA00022989"/>
    </source>
</evidence>
<dbReference type="Gene3D" id="1.10.287.1260">
    <property type="match status" value="1"/>
</dbReference>
<gene>
    <name evidence="10" type="ORF">KUV50_12015</name>
</gene>
<dbReference type="InterPro" id="IPR010920">
    <property type="entry name" value="LSM_dom_sf"/>
</dbReference>
<evidence type="ECO:0000256" key="3">
    <source>
        <dbReference type="ARBA" id="ARBA00022475"/>
    </source>
</evidence>
<organism evidence="10 11">
    <name type="scientific">Membranihabitans marinus</name>
    <dbReference type="NCBI Taxonomy" id="1227546"/>
    <lineage>
        <taxon>Bacteria</taxon>
        <taxon>Pseudomonadati</taxon>
        <taxon>Bacteroidota</taxon>
        <taxon>Saprospiria</taxon>
        <taxon>Saprospirales</taxon>
        <taxon>Saprospiraceae</taxon>
        <taxon>Membranihabitans</taxon>
    </lineage>
</organism>
<dbReference type="SUPFAM" id="SSF82861">
    <property type="entry name" value="Mechanosensitive channel protein MscS (YggB), transmembrane region"/>
    <property type="match status" value="1"/>
</dbReference>
<evidence type="ECO:0000256" key="4">
    <source>
        <dbReference type="ARBA" id="ARBA00022692"/>
    </source>
</evidence>
<dbReference type="Gene3D" id="2.30.30.60">
    <property type="match status" value="1"/>
</dbReference>
<comment type="caution">
    <text evidence="10">The sequence shown here is derived from an EMBL/GenBank/DDBJ whole genome shotgun (WGS) entry which is preliminary data.</text>
</comment>
<dbReference type="PANTHER" id="PTHR30221">
    <property type="entry name" value="SMALL-CONDUCTANCE MECHANOSENSITIVE CHANNEL"/>
    <property type="match status" value="1"/>
</dbReference>
<keyword evidence="11" id="KW-1185">Reference proteome</keyword>
<keyword evidence="5 7" id="KW-1133">Transmembrane helix</keyword>
<dbReference type="InterPro" id="IPR011014">
    <property type="entry name" value="MscS_channel_TM-2"/>
</dbReference>
<dbReference type="EMBL" id="JAHVHU010000010">
    <property type="protein sequence ID" value="MBY5958867.1"/>
    <property type="molecule type" value="Genomic_DNA"/>
</dbReference>
<dbReference type="Gene3D" id="3.30.70.100">
    <property type="match status" value="1"/>
</dbReference>
<feature type="domain" description="Mechanosensitive ion channel MscS C-terminal" evidence="9">
    <location>
        <begin position="176"/>
        <end position="256"/>
    </location>
</feature>
<dbReference type="InterPro" id="IPR006685">
    <property type="entry name" value="MscS_channel_2nd"/>
</dbReference>
<dbReference type="InterPro" id="IPR008910">
    <property type="entry name" value="MSC_TM_helix"/>
</dbReference>
<protein>
    <submittedName>
        <fullName evidence="10">Mechanosensitive ion channel</fullName>
    </submittedName>
</protein>
<dbReference type="PANTHER" id="PTHR30221:SF1">
    <property type="entry name" value="SMALL-CONDUCTANCE MECHANOSENSITIVE CHANNEL"/>
    <property type="match status" value="1"/>
</dbReference>
<evidence type="ECO:0000256" key="7">
    <source>
        <dbReference type="SAM" id="Phobius"/>
    </source>
</evidence>
<evidence type="ECO:0000256" key="6">
    <source>
        <dbReference type="ARBA" id="ARBA00023136"/>
    </source>
</evidence>
<dbReference type="InterPro" id="IPR011066">
    <property type="entry name" value="MscS_channel_C_sf"/>
</dbReference>
<feature type="transmembrane region" description="Helical" evidence="7">
    <location>
        <begin position="63"/>
        <end position="85"/>
    </location>
</feature>
<dbReference type="SUPFAM" id="SSF50182">
    <property type="entry name" value="Sm-like ribonucleoproteins"/>
    <property type="match status" value="1"/>
</dbReference>
<name>A0A953HNI1_9BACT</name>
<dbReference type="RefSeq" id="WP_222580402.1">
    <property type="nucleotide sequence ID" value="NZ_JAHVHU010000010.1"/>
</dbReference>
<evidence type="ECO:0000313" key="10">
    <source>
        <dbReference type="EMBL" id="MBY5958867.1"/>
    </source>
</evidence>
<dbReference type="Proteomes" id="UP000753961">
    <property type="component" value="Unassembled WGS sequence"/>
</dbReference>
<dbReference type="SUPFAM" id="SSF82689">
    <property type="entry name" value="Mechanosensitive channel protein MscS (YggB), C-terminal domain"/>
    <property type="match status" value="1"/>
</dbReference>
<dbReference type="InterPro" id="IPR049278">
    <property type="entry name" value="MS_channel_C"/>
</dbReference>
<dbReference type="Pfam" id="PF05552">
    <property type="entry name" value="MS_channel_1st_1"/>
    <property type="match status" value="1"/>
</dbReference>
<reference evidence="10" key="1">
    <citation type="submission" date="2021-06" db="EMBL/GenBank/DDBJ databases">
        <title>44 bacteria genomes isolated from Dapeng, Shenzhen.</title>
        <authorList>
            <person name="Zheng W."/>
            <person name="Yu S."/>
            <person name="Huang Y."/>
        </authorList>
    </citation>
    <scope>NUCLEOTIDE SEQUENCE</scope>
    <source>
        <strain evidence="10">DP5N28-2</strain>
    </source>
</reference>
<evidence type="ECO:0000259" key="8">
    <source>
        <dbReference type="Pfam" id="PF00924"/>
    </source>
</evidence>
<feature type="transmembrane region" description="Helical" evidence="7">
    <location>
        <begin position="20"/>
        <end position="37"/>
    </location>
</feature>
<dbReference type="InterPro" id="IPR023408">
    <property type="entry name" value="MscS_beta-dom_sf"/>
</dbReference>
<feature type="transmembrane region" description="Helical" evidence="7">
    <location>
        <begin position="91"/>
        <end position="115"/>
    </location>
</feature>
<keyword evidence="6 7" id="KW-0472">Membrane</keyword>
<keyword evidence="3" id="KW-1003">Cell membrane</keyword>
<dbReference type="GO" id="GO:0008381">
    <property type="term" value="F:mechanosensitive monoatomic ion channel activity"/>
    <property type="evidence" value="ECO:0007669"/>
    <property type="project" value="InterPro"/>
</dbReference>
<keyword evidence="4 7" id="KW-0812">Transmembrane</keyword>
<evidence type="ECO:0000259" key="9">
    <source>
        <dbReference type="Pfam" id="PF21082"/>
    </source>
</evidence>
<dbReference type="Pfam" id="PF00924">
    <property type="entry name" value="MS_channel_2nd"/>
    <property type="match status" value="1"/>
</dbReference>
<comment type="subcellular location">
    <subcellularLocation>
        <location evidence="1">Cell membrane</location>
        <topology evidence="1">Multi-pass membrane protein</topology>
    </subcellularLocation>
</comment>
<dbReference type="GO" id="GO:0005886">
    <property type="term" value="C:plasma membrane"/>
    <property type="evidence" value="ECO:0007669"/>
    <property type="project" value="UniProtKB-SubCell"/>
</dbReference>
<accession>A0A953HNI1</accession>
<evidence type="ECO:0000256" key="1">
    <source>
        <dbReference type="ARBA" id="ARBA00004651"/>
    </source>
</evidence>
<sequence>MKESLEWLEAIVAEYAPKLVLAALTLVIGWIVIKWIVKLLDKAMLRYGIDLSLRNFLKTASGVVLKVLLIISVASTFGIATTSFVAVLGAAAFAVGMALQGSLSHFAAGILIMLFKPYRIGDYVEIADQSGTVKEIQVFTTLLTTPNNNLVIVPNGQVLDGSIVNYTTMGTRRLAMEFGIGYDDDIDLARSIIERLYRNHEAILQEEPIDVFVASHGGSSVNLSARAWVKSDDYWPVHFYMMEQVKKEFDKAGVGIPYPQMDIHFPDQAKNESAPEKIESA</sequence>